<protein>
    <submittedName>
        <fullName evidence="5">Aldo/keto reductase</fullName>
    </submittedName>
</protein>
<dbReference type="InterPro" id="IPR023210">
    <property type="entry name" value="NADP_OxRdtase_dom"/>
</dbReference>
<dbReference type="PIRSF" id="PIRSF000097">
    <property type="entry name" value="AKR"/>
    <property type="match status" value="1"/>
</dbReference>
<dbReference type="PANTHER" id="PTHR43827">
    <property type="entry name" value="2,5-DIKETO-D-GLUCONIC ACID REDUCTASE"/>
    <property type="match status" value="1"/>
</dbReference>
<evidence type="ECO:0000259" key="4">
    <source>
        <dbReference type="Pfam" id="PF00248"/>
    </source>
</evidence>
<dbReference type="Pfam" id="PF00248">
    <property type="entry name" value="Aldo_ket_red"/>
    <property type="match status" value="1"/>
</dbReference>
<dbReference type="PROSITE" id="PS00063">
    <property type="entry name" value="ALDOKETO_REDUCTASE_3"/>
    <property type="match status" value="1"/>
</dbReference>
<feature type="domain" description="NADP-dependent oxidoreductase" evidence="4">
    <location>
        <begin position="18"/>
        <end position="260"/>
    </location>
</feature>
<name>A0ABY8QXF5_9MICO</name>
<comment type="similarity">
    <text evidence="1">Belongs to the aldo/keto reductase family.</text>
</comment>
<organism evidence="5 6">
    <name type="scientific">Saxibacter everestensis</name>
    <dbReference type="NCBI Taxonomy" id="2909229"/>
    <lineage>
        <taxon>Bacteria</taxon>
        <taxon>Bacillati</taxon>
        <taxon>Actinomycetota</taxon>
        <taxon>Actinomycetes</taxon>
        <taxon>Micrococcales</taxon>
        <taxon>Brevibacteriaceae</taxon>
        <taxon>Saxibacter</taxon>
    </lineage>
</organism>
<dbReference type="InterPro" id="IPR018170">
    <property type="entry name" value="Aldo/ket_reductase_CS"/>
</dbReference>
<accession>A0ABY8QXF5</accession>
<dbReference type="Gene3D" id="3.20.20.100">
    <property type="entry name" value="NADP-dependent oxidoreductase domain"/>
    <property type="match status" value="1"/>
</dbReference>
<evidence type="ECO:0000256" key="1">
    <source>
        <dbReference type="ARBA" id="ARBA00007905"/>
    </source>
</evidence>
<dbReference type="RefSeq" id="WP_349640520.1">
    <property type="nucleotide sequence ID" value="NZ_CP090958.1"/>
</dbReference>
<dbReference type="Proteomes" id="UP001209083">
    <property type="component" value="Chromosome"/>
</dbReference>
<dbReference type="InterPro" id="IPR036812">
    <property type="entry name" value="NAD(P)_OxRdtase_dom_sf"/>
</dbReference>
<keyword evidence="6" id="KW-1185">Reference proteome</keyword>
<evidence type="ECO:0000313" key="6">
    <source>
        <dbReference type="Proteomes" id="UP001209083"/>
    </source>
</evidence>
<reference evidence="5 6" key="1">
    <citation type="submission" date="2023-05" db="EMBL/GenBank/DDBJ databases">
        <title>Lithophilousrod everest ZFBP1038 complete genpme.</title>
        <authorList>
            <person name="Tian M."/>
        </authorList>
    </citation>
    <scope>NUCLEOTIDE SEQUENCE [LARGE SCALE GENOMIC DNA]</scope>
    <source>
        <strain evidence="5 6">ZFBP1038</strain>
    </source>
</reference>
<evidence type="ECO:0000256" key="2">
    <source>
        <dbReference type="ARBA" id="ARBA00022857"/>
    </source>
</evidence>
<gene>
    <name evidence="5" type="ORF">LWF01_08050</name>
</gene>
<dbReference type="InterPro" id="IPR020471">
    <property type="entry name" value="AKR"/>
</dbReference>
<proteinExistence type="inferred from homology"/>
<keyword evidence="2" id="KW-0521">NADP</keyword>
<sequence>MSHVPHIRLNNGVEMPQLGFGVWQVGNDDANDAVAKALEVGYRAIDTAAVYGNEEGTGKAIADSGIDRDELFITTKLWNDDQGADTTLPAFDASLERLGLDYVDLYLIHWPKPKLNRYVETWKVLEDIAASGRAKAIGVSNFHAQHLTRLLAETDIVPVVNQIELHPNLTQRELKQFNESRGIATEAWSPLASGALLGDPFLTQLAEKYGKSPAQVIIRWHLQDENIVIPKSVTPSRIKENFEVFDFELADADVQAITALHNGARTGSNPDEL</sequence>
<evidence type="ECO:0000256" key="3">
    <source>
        <dbReference type="ARBA" id="ARBA00023002"/>
    </source>
</evidence>
<dbReference type="PROSITE" id="PS00062">
    <property type="entry name" value="ALDOKETO_REDUCTASE_2"/>
    <property type="match status" value="1"/>
</dbReference>
<evidence type="ECO:0000313" key="5">
    <source>
        <dbReference type="EMBL" id="WGW13697.1"/>
    </source>
</evidence>
<keyword evidence="3" id="KW-0560">Oxidoreductase</keyword>
<dbReference type="PRINTS" id="PR00069">
    <property type="entry name" value="ALDKETRDTASE"/>
</dbReference>
<dbReference type="PANTHER" id="PTHR43827:SF3">
    <property type="entry name" value="NADP-DEPENDENT OXIDOREDUCTASE DOMAIN-CONTAINING PROTEIN"/>
    <property type="match status" value="1"/>
</dbReference>
<dbReference type="SUPFAM" id="SSF51430">
    <property type="entry name" value="NAD(P)-linked oxidoreductase"/>
    <property type="match status" value="1"/>
</dbReference>
<dbReference type="EMBL" id="CP090958">
    <property type="protein sequence ID" value="WGW13697.1"/>
    <property type="molecule type" value="Genomic_DNA"/>
</dbReference>